<keyword evidence="4" id="KW-0201">Cytochrome c-type biogenesis</keyword>
<feature type="transmembrane region" description="Helical" evidence="7">
    <location>
        <begin position="458"/>
        <end position="485"/>
    </location>
</feature>
<dbReference type="GO" id="GO:0045454">
    <property type="term" value="P:cell redox homeostasis"/>
    <property type="evidence" value="ECO:0007669"/>
    <property type="project" value="TreeGrafter"/>
</dbReference>
<dbReference type="InterPro" id="IPR036249">
    <property type="entry name" value="Thioredoxin-like_sf"/>
</dbReference>
<dbReference type="GO" id="GO:0017004">
    <property type="term" value="P:cytochrome complex assembly"/>
    <property type="evidence" value="ECO:0007669"/>
    <property type="project" value="UniProtKB-KW"/>
</dbReference>
<evidence type="ECO:0000256" key="3">
    <source>
        <dbReference type="ARBA" id="ARBA00022692"/>
    </source>
</evidence>
<evidence type="ECO:0000256" key="5">
    <source>
        <dbReference type="ARBA" id="ARBA00022989"/>
    </source>
</evidence>
<keyword evidence="2" id="KW-1003">Cell membrane</keyword>
<sequence length="733" mass="76543">MAACALPTGASAQLTSSKSSLVAPATGSVAASQVKTDQVVAELVVHAPDGVTPGKTLWLGLLLQHQPHWHTYWKNPGDSGLPTQLQWTLPAGLTAGDIAWPAPRKIAIGTLANLGYEGEVLLPVPVKVDSNFRPAGLTQTAEIQLQASWLVCREECIPQEGSFRISVPVRGSMALHAAQFAAAQAAAPVAFQGKVEALADARGLLLRVNKLPAGWVGKAIQALPETPELLDTPALPATTDTLTSGSLQAGQQGWDGATWQALVPYSAQRSTSPGQLAWVFSIGKESLRSEAPVTGTWPVVAEFAKVPPALQAALDTNARAAGVPPAPAGGMVWMVLAALLGGLILNLMPCVFPVLALKVLGFAAQGTQSRAQQRAQGLAYTAGVVLSFMALGGLLLALRAGGEQLGWGFQLQSPAVITGLAVLFTLLALNLAGWLHIGNLLPAGLAGMQLRHPVAEAFLSGVLAVAIASPCTAPFMGASLGYAITLPGLQSLVLFAALGLGLALPYLLASWLPAIGRWLPRPGAWMETLKHFLAFPMAATVVWLVWVLGHLSGVDGAASLLLLLLSLGLLAWALRQSGRVKTFFTIISIAACALSMSATWQFGLKPDATMAVPANGSAAQTGAWQAWSEPAVQAALQDRKPVFVDFTAAWCITCQVNKKTTLSNAEVEAAFAAKQVRLLRADWTRRDPAITQALQALGRSGVPVYVLYAPGKPPVVLTEILTPGEVLAAVAQL</sequence>
<dbReference type="Pfam" id="PF11412">
    <property type="entry name" value="DsbD_N"/>
    <property type="match status" value="1"/>
</dbReference>
<dbReference type="Pfam" id="PF02683">
    <property type="entry name" value="DsbD_TM"/>
    <property type="match status" value="1"/>
</dbReference>
<organism evidence="9">
    <name type="scientific">Curvibacter symbiont subsp. Hydra magnipapillata</name>
    <dbReference type="NCBI Taxonomy" id="667019"/>
    <lineage>
        <taxon>Bacteria</taxon>
        <taxon>Pseudomonadati</taxon>
        <taxon>Pseudomonadota</taxon>
        <taxon>Betaproteobacteria</taxon>
        <taxon>Burkholderiales</taxon>
        <taxon>Comamonadaceae</taxon>
        <taxon>Curvibacter</taxon>
    </lineage>
</organism>
<dbReference type="CDD" id="cd02953">
    <property type="entry name" value="DsbDgamma"/>
    <property type="match status" value="1"/>
</dbReference>
<feature type="transmembrane region" description="Helical" evidence="7">
    <location>
        <begin position="532"/>
        <end position="551"/>
    </location>
</feature>
<dbReference type="PANTHER" id="PTHR32234">
    <property type="entry name" value="THIOL:DISULFIDE INTERCHANGE PROTEIN DSBD"/>
    <property type="match status" value="1"/>
</dbReference>
<dbReference type="SUPFAM" id="SSF52833">
    <property type="entry name" value="Thioredoxin-like"/>
    <property type="match status" value="1"/>
</dbReference>
<evidence type="ECO:0000259" key="8">
    <source>
        <dbReference type="PROSITE" id="PS51352"/>
    </source>
</evidence>
<dbReference type="GO" id="GO:0015035">
    <property type="term" value="F:protein-disulfide reductase activity"/>
    <property type="evidence" value="ECO:0007669"/>
    <property type="project" value="TreeGrafter"/>
</dbReference>
<evidence type="ECO:0000256" key="4">
    <source>
        <dbReference type="ARBA" id="ARBA00022748"/>
    </source>
</evidence>
<gene>
    <name evidence="9" type="ORF">Csp_D30560</name>
</gene>
<feature type="transmembrane region" description="Helical" evidence="7">
    <location>
        <begin position="557"/>
        <end position="574"/>
    </location>
</feature>
<dbReference type="EMBL" id="FN543107">
    <property type="protein sequence ID" value="CBA32125.1"/>
    <property type="molecule type" value="Genomic_DNA"/>
</dbReference>
<keyword evidence="6 7" id="KW-0472">Membrane</keyword>
<protein>
    <recommendedName>
        <fullName evidence="8">Thioredoxin domain-containing protein</fullName>
    </recommendedName>
</protein>
<feature type="transmembrane region" description="Helical" evidence="7">
    <location>
        <begin position="331"/>
        <end position="357"/>
    </location>
</feature>
<dbReference type="InterPro" id="IPR003834">
    <property type="entry name" value="Cyt_c_assmbl_TM_dom"/>
</dbReference>
<evidence type="ECO:0000313" key="9">
    <source>
        <dbReference type="EMBL" id="CBA32125.1"/>
    </source>
</evidence>
<feature type="transmembrane region" description="Helical" evidence="7">
    <location>
        <begin position="378"/>
        <end position="397"/>
    </location>
</feature>
<comment type="subcellular location">
    <subcellularLocation>
        <location evidence="1">Cell membrane</location>
        <topology evidence="1">Multi-pass membrane protein</topology>
    </subcellularLocation>
</comment>
<evidence type="ECO:0000256" key="6">
    <source>
        <dbReference type="ARBA" id="ARBA00023136"/>
    </source>
</evidence>
<dbReference type="GO" id="GO:0005886">
    <property type="term" value="C:plasma membrane"/>
    <property type="evidence" value="ECO:0007669"/>
    <property type="project" value="UniProtKB-SubCell"/>
</dbReference>
<dbReference type="AlphaFoldDB" id="C9YEQ0"/>
<accession>C9YEQ0</accession>
<dbReference type="InterPro" id="IPR013766">
    <property type="entry name" value="Thioredoxin_domain"/>
</dbReference>
<dbReference type="PROSITE" id="PS51352">
    <property type="entry name" value="THIOREDOXIN_2"/>
    <property type="match status" value="1"/>
</dbReference>
<dbReference type="InterPro" id="IPR035671">
    <property type="entry name" value="DsbD_gamma"/>
</dbReference>
<feature type="transmembrane region" description="Helical" evidence="7">
    <location>
        <begin position="491"/>
        <end position="512"/>
    </location>
</feature>
<proteinExistence type="predicted"/>
<dbReference type="InterPro" id="IPR028250">
    <property type="entry name" value="DsbDN"/>
</dbReference>
<name>C9YEQ0_CURXX</name>
<evidence type="ECO:0000256" key="7">
    <source>
        <dbReference type="SAM" id="Phobius"/>
    </source>
</evidence>
<feature type="transmembrane region" description="Helical" evidence="7">
    <location>
        <begin position="417"/>
        <end position="437"/>
    </location>
</feature>
<evidence type="ECO:0000256" key="2">
    <source>
        <dbReference type="ARBA" id="ARBA00022475"/>
    </source>
</evidence>
<evidence type="ECO:0000256" key="1">
    <source>
        <dbReference type="ARBA" id="ARBA00004651"/>
    </source>
</evidence>
<dbReference type="PANTHER" id="PTHR32234:SF3">
    <property type="entry name" value="SUPPRESSION OF COPPER SENSITIVITY PROTEIN"/>
    <property type="match status" value="1"/>
</dbReference>
<dbReference type="Gene3D" id="3.40.30.10">
    <property type="entry name" value="Glutaredoxin"/>
    <property type="match status" value="1"/>
</dbReference>
<keyword evidence="3 7" id="KW-0812">Transmembrane</keyword>
<feature type="transmembrane region" description="Helical" evidence="7">
    <location>
        <begin position="583"/>
        <end position="603"/>
    </location>
</feature>
<feature type="domain" description="Thioredoxin" evidence="8">
    <location>
        <begin position="606"/>
        <end position="733"/>
    </location>
</feature>
<dbReference type="Pfam" id="PF13899">
    <property type="entry name" value="Thioredoxin_7"/>
    <property type="match status" value="1"/>
</dbReference>
<reference evidence="9" key="1">
    <citation type="journal article" date="2010" name="Nature">
        <title>The Dynamic genome of Hydra.</title>
        <authorList>
            <person name="Chapman J.A."/>
            <person name="Kirkness E.F."/>
            <person name="Simakov O."/>
            <person name="Hampson S.E."/>
            <person name="Mitros T."/>
            <person name="Weinmaier T."/>
            <person name="Rattei T."/>
            <person name="Balasubramanian P.G."/>
            <person name="Borman J."/>
            <person name="Busam D."/>
            <person name="Disbennett K."/>
            <person name="Pfannkoch C."/>
            <person name="Sumin N."/>
            <person name="Sutton G."/>
            <person name="Viswanathan L."/>
            <person name="Walenz B."/>
            <person name="Goodstein D.M."/>
            <person name="Hellsten U."/>
            <person name="Kawashima T."/>
            <person name="Prochnik S.E."/>
            <person name="Putnam N.H."/>
            <person name="Shu S."/>
            <person name="Blumberg B."/>
            <person name="Dana C.E."/>
            <person name="Gee L."/>
            <person name="Kibler D.F."/>
            <person name="Law L."/>
            <person name="Lindgens D."/>
            <person name="Martinez D.E."/>
            <person name="Peng J."/>
            <person name="Wigge P.A."/>
            <person name="Bertulat B."/>
            <person name="Guder C."/>
            <person name="Nakamura Y."/>
            <person name="Ozbek S."/>
            <person name="Watanabe H."/>
            <person name="Khalturin K."/>
            <person name="Hemmrich G."/>
            <person name="Franke A."/>
            <person name="Augustin R."/>
            <person name="Fraune S."/>
            <person name="Hayakawa E."/>
            <person name="Hayakawa S."/>
            <person name="Hirose M."/>
            <person name="Hwang J."/>
            <person name="Ikeo K."/>
            <person name="Nishimiya-Fujisawa C."/>
            <person name="Ogura A."/>
            <person name="Takahashi T."/>
            <person name="Steinmetz P.R."/>
            <person name="Zhang X."/>
            <person name="Aufschnaiter R."/>
            <person name="Eder M.K."/>
            <person name="Gorny A.K."/>
            <person name="Salvenmoser W."/>
            <person name="Heimberg A.M."/>
            <person name="Wheeler B.M."/>
            <person name="Peterson K.J."/>
            <person name="Boettger A."/>
            <person name="Tischler P."/>
            <person name="Wolf A."/>
            <person name="Gojobori T."/>
            <person name="Remington K.A."/>
            <person name="Strausberg R.L."/>
            <person name="Venter J."/>
            <person name="Technau U."/>
            <person name="Hobmayer B."/>
            <person name="Bosch T.C."/>
            <person name="Holstein T.W."/>
            <person name="Fujisawa T."/>
            <person name="Bode H.R."/>
            <person name="David C.N."/>
            <person name="Rokhsar D.S."/>
            <person name="Steele R.E."/>
        </authorList>
    </citation>
    <scope>NUCLEOTIDE SEQUENCE</scope>
</reference>
<keyword evidence="5 7" id="KW-1133">Transmembrane helix</keyword>